<protein>
    <submittedName>
        <fullName evidence="1">Methane monooxygenase component A gamma chain</fullName>
    </submittedName>
</protein>
<keyword evidence="1" id="KW-0503">Monooxygenase</keyword>
<dbReference type="PIRSF" id="PIRSF018503">
    <property type="entry name" value="Me_mOase_g"/>
    <property type="match status" value="1"/>
</dbReference>
<dbReference type="SUPFAM" id="SSF47152">
    <property type="entry name" value="Methane monooxygenase hydrolase, gamma subunit"/>
    <property type="match status" value="1"/>
</dbReference>
<dbReference type="InterPro" id="IPR054953">
    <property type="entry name" value="MethMoxGammaMmoZ"/>
</dbReference>
<dbReference type="RefSeq" id="WP_104425270.1">
    <property type="nucleotide sequence ID" value="NZ_PTIY01000022.1"/>
</dbReference>
<name>A0A2S6GIV6_9GAMM</name>
<gene>
    <name evidence="1" type="ORF">B0F88_12229</name>
</gene>
<dbReference type="InterPro" id="IPR015952">
    <property type="entry name" value="Me_mOase_g_dom1"/>
</dbReference>
<evidence type="ECO:0000313" key="2">
    <source>
        <dbReference type="Proteomes" id="UP000238071"/>
    </source>
</evidence>
<dbReference type="Pfam" id="PF02964">
    <property type="entry name" value="MeMO_Hyd_G"/>
    <property type="match status" value="1"/>
</dbReference>
<reference evidence="1 2" key="1">
    <citation type="submission" date="2018-02" db="EMBL/GenBank/DDBJ databases">
        <title>Subsurface microbial communities from deep shales in Ohio and West Virginia, USA.</title>
        <authorList>
            <person name="Wrighton K."/>
        </authorList>
    </citation>
    <scope>NUCLEOTIDE SEQUENCE [LARGE SCALE GENOMIC DNA]</scope>
    <source>
        <strain evidence="1 2">OWC-G53F</strain>
    </source>
</reference>
<comment type="caution">
    <text evidence="1">The sequence shown here is derived from an EMBL/GenBank/DDBJ whole genome shotgun (WGS) entry which is preliminary data.</text>
</comment>
<keyword evidence="1" id="KW-0560">Oxidoreductase</keyword>
<dbReference type="InterPro" id="IPR004222">
    <property type="entry name" value="Me_mOase_g"/>
</dbReference>
<dbReference type="GO" id="GO:0015049">
    <property type="term" value="F:methane monooxygenase [NAD(P)H] activity"/>
    <property type="evidence" value="ECO:0007669"/>
    <property type="project" value="InterPro"/>
</dbReference>
<accession>A0A2S6GIV6</accession>
<organism evidence="1 2">
    <name type="scientific">Methylobacter tundripaludum</name>
    <dbReference type="NCBI Taxonomy" id="173365"/>
    <lineage>
        <taxon>Bacteria</taxon>
        <taxon>Pseudomonadati</taxon>
        <taxon>Pseudomonadota</taxon>
        <taxon>Gammaproteobacteria</taxon>
        <taxon>Methylococcales</taxon>
        <taxon>Methylococcaceae</taxon>
        <taxon>Methylobacter</taxon>
    </lineage>
</organism>
<proteinExistence type="predicted"/>
<dbReference type="InterPro" id="IPR015953">
    <property type="entry name" value="Me_mOase_g_dom2"/>
</dbReference>
<dbReference type="Gene3D" id="1.20.1280.10">
    <property type="entry name" value="Methane monooxygenase, gamma chain, domain 1"/>
    <property type="match status" value="1"/>
</dbReference>
<dbReference type="NCBIfam" id="NF045805">
    <property type="entry name" value="MethMoxGammaMmoZ"/>
    <property type="match status" value="1"/>
</dbReference>
<dbReference type="OrthoDB" id="4620104at2"/>
<dbReference type="Proteomes" id="UP000238071">
    <property type="component" value="Unassembled WGS sequence"/>
</dbReference>
<sequence>MANYKIHDNPVRDEWMQKIDGLRTLAQGAAFLVDFRKKYTTPLRADYSLELDWGWVEVKIEEKVAMLKHHEFNDQQFLNNNTCGTNAQKVADAVVAKMAACTDKYEAEKLHIDFRIKNKPPIMPVNVFMDTDRILGTKLMELRNTDYYALSLEQLRKERGVKVIALQS</sequence>
<dbReference type="GO" id="GO:0015947">
    <property type="term" value="P:methane metabolic process"/>
    <property type="evidence" value="ECO:0007669"/>
    <property type="project" value="InterPro"/>
</dbReference>
<dbReference type="Gene3D" id="1.20.1280.30">
    <property type="entry name" value="Methane monooxygenase, gamma chain, domain 2"/>
    <property type="match status" value="1"/>
</dbReference>
<evidence type="ECO:0000313" key="1">
    <source>
        <dbReference type="EMBL" id="PPK65149.1"/>
    </source>
</evidence>
<dbReference type="InterPro" id="IPR036123">
    <property type="entry name" value="Me_mOase_sf_g"/>
</dbReference>
<dbReference type="EMBL" id="PTIY01000022">
    <property type="protein sequence ID" value="PPK65149.1"/>
    <property type="molecule type" value="Genomic_DNA"/>
</dbReference>
<keyword evidence="2" id="KW-1185">Reference proteome</keyword>
<dbReference type="AlphaFoldDB" id="A0A2S6GIV6"/>